<protein>
    <submittedName>
        <fullName evidence="1">Uncharacterized protein</fullName>
    </submittedName>
</protein>
<reference evidence="1 2" key="1">
    <citation type="submission" date="2015-12" db="EMBL/GenBank/DDBJ databases">
        <title>Genome sequence of Mucilaginibacter gotjawali.</title>
        <authorList>
            <person name="Lee J.S."/>
            <person name="Lee K.C."/>
            <person name="Kim K.K."/>
            <person name="Lee B.W."/>
        </authorList>
    </citation>
    <scope>NUCLEOTIDE SEQUENCE [LARGE SCALE GENOMIC DNA]</scope>
    <source>
        <strain evidence="1 2">SA3-7</strain>
    </source>
</reference>
<name>A0A125T1W9_9SPHI</name>
<gene>
    <name evidence="1" type="ORF">MgSA37_00132</name>
</gene>
<evidence type="ECO:0000313" key="1">
    <source>
        <dbReference type="EMBL" id="BAU51983.1"/>
    </source>
</evidence>
<dbReference type="KEGG" id="mgot:MgSA37_00132"/>
<accession>A0A125T1W9</accession>
<dbReference type="AlphaFoldDB" id="A0A125T1W9"/>
<dbReference type="Proteomes" id="UP000218263">
    <property type="component" value="Chromosome"/>
</dbReference>
<sequence>MVSQSKVLYNLYVKVAEDPRLNVWQVSLFSFILTLWQQDGFKDQIKITRKQLMTGAHFGSITTYHKCINQLQELKYITYQPTFDSYKGSIIKVLV</sequence>
<organism evidence="1 2">
    <name type="scientific">Mucilaginibacter gotjawali</name>
    <dbReference type="NCBI Taxonomy" id="1550579"/>
    <lineage>
        <taxon>Bacteria</taxon>
        <taxon>Pseudomonadati</taxon>
        <taxon>Bacteroidota</taxon>
        <taxon>Sphingobacteriia</taxon>
        <taxon>Sphingobacteriales</taxon>
        <taxon>Sphingobacteriaceae</taxon>
        <taxon>Mucilaginibacter</taxon>
    </lineage>
</organism>
<evidence type="ECO:0000313" key="2">
    <source>
        <dbReference type="Proteomes" id="UP000218263"/>
    </source>
</evidence>
<dbReference type="EMBL" id="AP017313">
    <property type="protein sequence ID" value="BAU51983.1"/>
    <property type="molecule type" value="Genomic_DNA"/>
</dbReference>
<keyword evidence="2" id="KW-1185">Reference proteome</keyword>
<proteinExistence type="predicted"/>